<proteinExistence type="predicted"/>
<dbReference type="PANTHER" id="PTHR43581:SF2">
    <property type="entry name" value="EXCINUCLEASE ATPASE SUBUNIT"/>
    <property type="match status" value="1"/>
</dbReference>
<dbReference type="InterPro" id="IPR027417">
    <property type="entry name" value="P-loop_NTPase"/>
</dbReference>
<dbReference type="Pfam" id="PF13304">
    <property type="entry name" value="AAA_21"/>
    <property type="match status" value="1"/>
</dbReference>
<dbReference type="PANTHER" id="PTHR43581">
    <property type="entry name" value="ATP/GTP PHOSPHATASE"/>
    <property type="match status" value="1"/>
</dbReference>
<organism evidence="2 3">
    <name type="scientific">Bradyrhizobium symbiodeficiens</name>
    <dbReference type="NCBI Taxonomy" id="1404367"/>
    <lineage>
        <taxon>Bacteria</taxon>
        <taxon>Pseudomonadati</taxon>
        <taxon>Pseudomonadota</taxon>
        <taxon>Alphaproteobacteria</taxon>
        <taxon>Hyphomicrobiales</taxon>
        <taxon>Nitrobacteraceae</taxon>
        <taxon>Bradyrhizobium</taxon>
    </lineage>
</organism>
<dbReference type="GO" id="GO:0016887">
    <property type="term" value="F:ATP hydrolysis activity"/>
    <property type="evidence" value="ECO:0007669"/>
    <property type="project" value="InterPro"/>
</dbReference>
<dbReference type="Proteomes" id="UP000500895">
    <property type="component" value="Chromosome"/>
</dbReference>
<dbReference type="InterPro" id="IPR051396">
    <property type="entry name" value="Bact_Antivir_Def_Nuclease"/>
</dbReference>
<feature type="domain" description="ATPase AAA-type core" evidence="1">
    <location>
        <begin position="209"/>
        <end position="338"/>
    </location>
</feature>
<reference evidence="2 3" key="1">
    <citation type="journal article" date="2020" name="Int. J. Syst. Evol. Microbiol.">
        <title>Description and complete genome sequences of Bradyrhizobium symbiodeficiens sp. nov., a non-symbiotic bacterium associated with legumes native to Canada.</title>
        <authorList>
            <person name="Bromfield E.S.P."/>
            <person name="Cloutier S."/>
            <person name="Nguyen H.D.T."/>
        </authorList>
    </citation>
    <scope>NUCLEOTIDE SEQUENCE [LARGE SCALE GENOMIC DNA]</scope>
    <source>
        <strain evidence="2 3">101S1MB</strain>
    </source>
</reference>
<dbReference type="Gene3D" id="3.40.50.300">
    <property type="entry name" value="P-loop containing nucleotide triphosphate hydrolases"/>
    <property type="match status" value="2"/>
</dbReference>
<dbReference type="SUPFAM" id="SSF52540">
    <property type="entry name" value="P-loop containing nucleoside triphosphate hydrolases"/>
    <property type="match status" value="1"/>
</dbReference>
<evidence type="ECO:0000259" key="1">
    <source>
        <dbReference type="Pfam" id="PF13304"/>
    </source>
</evidence>
<dbReference type="AlphaFoldDB" id="A0A6G9ACQ8"/>
<dbReference type="EMBL" id="CP050066">
    <property type="protein sequence ID" value="QIP10075.1"/>
    <property type="molecule type" value="Genomic_DNA"/>
</dbReference>
<accession>A0A6G9ACQ8</accession>
<evidence type="ECO:0000313" key="3">
    <source>
        <dbReference type="Proteomes" id="UP000500895"/>
    </source>
</evidence>
<sequence length="602" mass="67300">MQIPRLRVLNYKGFRDSGWIGIPKGFTIVVGQNNAGKTALLETFRLSQLESKPHRSLIRHQDTPLDPTSIVEFELAITGPELQRCILSIGQQVLIPCSEVDVRHPPGYLNALFARDHVPLKLQAQSGSLHAPEYPSLAIFEPPAPGKHFNFITHASPDKLSVVLAGHQNNSGDSLPSVINQTFGRSIYVFKAERLNIGRTKALEASVLQPDGSNLAAVLMNLQSNPRRLERFKKHVREVFPNIRDIAVSLVGEDCEVRIWSVETDREDLGIPLQESGTGVGQILAILYVAITITSGLIVIDEPSTFLHPGAAKKLIEILQTYDSNQYVLATHSAELIATANPNALLLVQWKDGESRVEYLARQSLSDLHKLLAEVGASFSDVFGYDRVVWVEGPTEETCFPIIVQMLCTETIRGTVFRAVKNTGDFESKTNQKKLIWDIYDRLSSGIPLLPVSVVFSFDRERRSQTEIDDLTRQSRGRVKFLPRLAYENYLIFPEAIAACLNKELGPEFIADEAVAAWIRENGQKYLPDFEWNREISNPDWLGRVHAPNLLHDAFAILSETRCEYRKSIHSVFITEWLLEHQPASLGPLANYISSLVDIAAS</sequence>
<dbReference type="InterPro" id="IPR003959">
    <property type="entry name" value="ATPase_AAA_core"/>
</dbReference>
<evidence type="ECO:0000313" key="2">
    <source>
        <dbReference type="EMBL" id="QIP10075.1"/>
    </source>
</evidence>
<protein>
    <submittedName>
        <fullName evidence="2">AAA family ATPase</fullName>
    </submittedName>
</protein>
<dbReference type="RefSeq" id="WP_166469494.1">
    <property type="nucleotide sequence ID" value="NZ_CP050066.2"/>
</dbReference>
<name>A0A6G9ACQ8_9BRAD</name>
<gene>
    <name evidence="2" type="ORF">HAV00_29265</name>
</gene>
<dbReference type="GO" id="GO:0005524">
    <property type="term" value="F:ATP binding"/>
    <property type="evidence" value="ECO:0007669"/>
    <property type="project" value="InterPro"/>
</dbReference>